<dbReference type="EMBL" id="JASCZI010091469">
    <property type="protein sequence ID" value="MED6150426.1"/>
    <property type="molecule type" value="Genomic_DNA"/>
</dbReference>
<sequence length="127" mass="13628">MALGRTPPSAYMPAQYDTGSEAAPAPAVHSPSTDVGADAPPSRGRRVPRRRGCDAITSSGASLVTILPRVANLSAKTTSLGLVRIYDIHVRPDPHGPRSSCPCPPHAEVLNNRWASIQWPITLWDRE</sequence>
<accession>A0ABU6TNR8</accession>
<keyword evidence="3" id="KW-1185">Reference proteome</keyword>
<dbReference type="Proteomes" id="UP001341840">
    <property type="component" value="Unassembled WGS sequence"/>
</dbReference>
<gene>
    <name evidence="2" type="ORF">PIB30_072157</name>
</gene>
<protein>
    <submittedName>
        <fullName evidence="2">Uncharacterized protein</fullName>
    </submittedName>
</protein>
<organism evidence="2 3">
    <name type="scientific">Stylosanthes scabra</name>
    <dbReference type="NCBI Taxonomy" id="79078"/>
    <lineage>
        <taxon>Eukaryota</taxon>
        <taxon>Viridiplantae</taxon>
        <taxon>Streptophyta</taxon>
        <taxon>Embryophyta</taxon>
        <taxon>Tracheophyta</taxon>
        <taxon>Spermatophyta</taxon>
        <taxon>Magnoliopsida</taxon>
        <taxon>eudicotyledons</taxon>
        <taxon>Gunneridae</taxon>
        <taxon>Pentapetalae</taxon>
        <taxon>rosids</taxon>
        <taxon>fabids</taxon>
        <taxon>Fabales</taxon>
        <taxon>Fabaceae</taxon>
        <taxon>Papilionoideae</taxon>
        <taxon>50 kb inversion clade</taxon>
        <taxon>dalbergioids sensu lato</taxon>
        <taxon>Dalbergieae</taxon>
        <taxon>Pterocarpus clade</taxon>
        <taxon>Stylosanthes</taxon>
    </lineage>
</organism>
<evidence type="ECO:0000256" key="1">
    <source>
        <dbReference type="SAM" id="MobiDB-lite"/>
    </source>
</evidence>
<name>A0ABU6TNR8_9FABA</name>
<comment type="caution">
    <text evidence="2">The sequence shown here is derived from an EMBL/GenBank/DDBJ whole genome shotgun (WGS) entry which is preliminary data.</text>
</comment>
<reference evidence="2 3" key="1">
    <citation type="journal article" date="2023" name="Plants (Basel)">
        <title>Bridging the Gap: Combining Genomics and Transcriptomics Approaches to Understand Stylosanthes scabra, an Orphan Legume from the Brazilian Caatinga.</title>
        <authorList>
            <person name="Ferreira-Neto J.R.C."/>
            <person name="da Silva M.D."/>
            <person name="Binneck E."/>
            <person name="de Melo N.F."/>
            <person name="da Silva R.H."/>
            <person name="de Melo A.L.T.M."/>
            <person name="Pandolfi V."/>
            <person name="Bustamante F.O."/>
            <person name="Brasileiro-Vidal A.C."/>
            <person name="Benko-Iseppon A.M."/>
        </authorList>
    </citation>
    <scope>NUCLEOTIDE SEQUENCE [LARGE SCALE GENOMIC DNA]</scope>
    <source>
        <tissue evidence="2">Leaves</tissue>
    </source>
</reference>
<evidence type="ECO:0000313" key="2">
    <source>
        <dbReference type="EMBL" id="MED6150426.1"/>
    </source>
</evidence>
<proteinExistence type="predicted"/>
<feature type="region of interest" description="Disordered" evidence="1">
    <location>
        <begin position="1"/>
        <end position="53"/>
    </location>
</feature>
<evidence type="ECO:0000313" key="3">
    <source>
        <dbReference type="Proteomes" id="UP001341840"/>
    </source>
</evidence>